<evidence type="ECO:0000256" key="2">
    <source>
        <dbReference type="ARBA" id="ARBA00023015"/>
    </source>
</evidence>
<gene>
    <name evidence="6" type="ORF">DKT75_08930</name>
</gene>
<dbReference type="FunFam" id="1.10.10.10:FF:000001">
    <property type="entry name" value="LysR family transcriptional regulator"/>
    <property type="match status" value="1"/>
</dbReference>
<dbReference type="RefSeq" id="WP_109823078.1">
    <property type="nucleotide sequence ID" value="NZ_QGKL01000027.1"/>
</dbReference>
<dbReference type="PROSITE" id="PS50931">
    <property type="entry name" value="HTH_LYSR"/>
    <property type="match status" value="1"/>
</dbReference>
<dbReference type="OrthoDB" id="9771171at2"/>
<accession>A0A317CEB4</accession>
<protein>
    <submittedName>
        <fullName evidence="6">LysR family transcriptional regulator</fullName>
    </submittedName>
</protein>
<keyword evidence="2" id="KW-0805">Transcription regulation</keyword>
<dbReference type="CDD" id="cd08440">
    <property type="entry name" value="PBP2_LTTR_like_4"/>
    <property type="match status" value="1"/>
</dbReference>
<dbReference type="GO" id="GO:0003700">
    <property type="term" value="F:DNA-binding transcription factor activity"/>
    <property type="evidence" value="ECO:0007669"/>
    <property type="project" value="InterPro"/>
</dbReference>
<dbReference type="Proteomes" id="UP000245506">
    <property type="component" value="Unassembled WGS sequence"/>
</dbReference>
<dbReference type="GO" id="GO:0005829">
    <property type="term" value="C:cytosol"/>
    <property type="evidence" value="ECO:0007669"/>
    <property type="project" value="TreeGrafter"/>
</dbReference>
<dbReference type="PANTHER" id="PTHR30419:SF30">
    <property type="entry name" value="LYSR FAMILY TRANSCRIPTIONAL REGULATOR"/>
    <property type="match status" value="1"/>
</dbReference>
<feature type="domain" description="HTH lysR-type" evidence="5">
    <location>
        <begin position="3"/>
        <end position="60"/>
    </location>
</feature>
<organism evidence="6 7">
    <name type="scientific">Leucothrix arctica</name>
    <dbReference type="NCBI Taxonomy" id="1481894"/>
    <lineage>
        <taxon>Bacteria</taxon>
        <taxon>Pseudomonadati</taxon>
        <taxon>Pseudomonadota</taxon>
        <taxon>Gammaproteobacteria</taxon>
        <taxon>Thiotrichales</taxon>
        <taxon>Thiotrichaceae</taxon>
        <taxon>Leucothrix</taxon>
    </lineage>
</organism>
<name>A0A317CEB4_9GAMM</name>
<dbReference type="PANTHER" id="PTHR30419">
    <property type="entry name" value="HTH-TYPE TRANSCRIPTIONAL REGULATOR YBHD"/>
    <property type="match status" value="1"/>
</dbReference>
<evidence type="ECO:0000259" key="5">
    <source>
        <dbReference type="PROSITE" id="PS50931"/>
    </source>
</evidence>
<evidence type="ECO:0000313" key="7">
    <source>
        <dbReference type="Proteomes" id="UP000245506"/>
    </source>
</evidence>
<dbReference type="Pfam" id="PF03466">
    <property type="entry name" value="LysR_substrate"/>
    <property type="match status" value="1"/>
</dbReference>
<dbReference type="PRINTS" id="PR00039">
    <property type="entry name" value="HTHLYSR"/>
</dbReference>
<dbReference type="InterPro" id="IPR036390">
    <property type="entry name" value="WH_DNA-bd_sf"/>
</dbReference>
<dbReference type="InterPro" id="IPR005119">
    <property type="entry name" value="LysR_subst-bd"/>
</dbReference>
<keyword evidence="4" id="KW-0804">Transcription</keyword>
<proteinExistence type="inferred from homology"/>
<dbReference type="InterPro" id="IPR000847">
    <property type="entry name" value="LysR_HTH_N"/>
</dbReference>
<dbReference type="InterPro" id="IPR036388">
    <property type="entry name" value="WH-like_DNA-bd_sf"/>
</dbReference>
<dbReference type="SUPFAM" id="SSF53850">
    <property type="entry name" value="Periplasmic binding protein-like II"/>
    <property type="match status" value="1"/>
</dbReference>
<evidence type="ECO:0000256" key="3">
    <source>
        <dbReference type="ARBA" id="ARBA00023125"/>
    </source>
</evidence>
<evidence type="ECO:0000256" key="1">
    <source>
        <dbReference type="ARBA" id="ARBA00009437"/>
    </source>
</evidence>
<dbReference type="InterPro" id="IPR050950">
    <property type="entry name" value="HTH-type_LysR_regulators"/>
</dbReference>
<dbReference type="SUPFAM" id="SSF46785">
    <property type="entry name" value="Winged helix' DNA-binding domain"/>
    <property type="match status" value="1"/>
</dbReference>
<sequence>MTIPINQVIAFSAVARTGSFAEAAIQLHLSQPSLSISIKNLEEALGGKLFSRTTRSVSLTPEGKAFYPVARRLLSDWEQSMQDVRNHFALRRGKLDIAAMPTYATNRLPKLLAEFHKAYPDIHVTVHDVIAESVVEMVREGRCELGVTFAPDDALDLDFKSLFKDRFVAILPAGHELLEKTELKWSEVLRYPHISLQRPAGTRLLIDKALAEKGLSMTPSFESHQLVSIGRMVSEGLGLSVVPSTSRLQMEEMGVECREVSSPVITYELGIVTRRQQTLSVAGQAMQACILDSLSHL</sequence>
<comment type="similarity">
    <text evidence="1">Belongs to the LysR transcriptional regulatory family.</text>
</comment>
<dbReference type="Gene3D" id="3.40.190.290">
    <property type="match status" value="1"/>
</dbReference>
<dbReference type="Pfam" id="PF00126">
    <property type="entry name" value="HTH_1"/>
    <property type="match status" value="1"/>
</dbReference>
<dbReference type="GO" id="GO:0003677">
    <property type="term" value="F:DNA binding"/>
    <property type="evidence" value="ECO:0007669"/>
    <property type="project" value="UniProtKB-KW"/>
</dbReference>
<evidence type="ECO:0000313" key="6">
    <source>
        <dbReference type="EMBL" id="PWQ96709.1"/>
    </source>
</evidence>
<evidence type="ECO:0000256" key="4">
    <source>
        <dbReference type="ARBA" id="ARBA00023163"/>
    </source>
</evidence>
<dbReference type="EMBL" id="QGKL01000027">
    <property type="protein sequence ID" value="PWQ96709.1"/>
    <property type="molecule type" value="Genomic_DNA"/>
</dbReference>
<keyword evidence="3" id="KW-0238">DNA-binding</keyword>
<comment type="caution">
    <text evidence="6">The sequence shown here is derived from an EMBL/GenBank/DDBJ whole genome shotgun (WGS) entry which is preliminary data.</text>
</comment>
<dbReference type="AlphaFoldDB" id="A0A317CEB4"/>
<reference evidence="6 7" key="1">
    <citation type="submission" date="2018-05" db="EMBL/GenBank/DDBJ databases">
        <title>Leucothrix arctica sp. nov., isolated from Arctic seawater.</title>
        <authorList>
            <person name="Choi A."/>
            <person name="Baek K."/>
        </authorList>
    </citation>
    <scope>NUCLEOTIDE SEQUENCE [LARGE SCALE GENOMIC DNA]</scope>
    <source>
        <strain evidence="6 7">IMCC9719</strain>
    </source>
</reference>
<dbReference type="Gene3D" id="1.10.10.10">
    <property type="entry name" value="Winged helix-like DNA-binding domain superfamily/Winged helix DNA-binding domain"/>
    <property type="match status" value="1"/>
</dbReference>
<keyword evidence="7" id="KW-1185">Reference proteome</keyword>